<dbReference type="Proteomes" id="UP000821845">
    <property type="component" value="Chromosome 6"/>
</dbReference>
<gene>
    <name evidence="1" type="ORF">HPB50_025197</name>
</gene>
<proteinExistence type="predicted"/>
<sequence length="77" mass="8021">MNSAADPAAEFRAVTTAGLENLAVVKKSGQASQNPAAAAQKPGAAMQKPTSQLPQRPALRQPNRIAAPKARLKWSTS</sequence>
<comment type="caution">
    <text evidence="1">The sequence shown here is derived from an EMBL/GenBank/DDBJ whole genome shotgun (WGS) entry which is preliminary data.</text>
</comment>
<keyword evidence="2" id="KW-1185">Reference proteome</keyword>
<accession>A0ACB7S3B5</accession>
<evidence type="ECO:0000313" key="2">
    <source>
        <dbReference type="Proteomes" id="UP000821845"/>
    </source>
</evidence>
<reference evidence="1" key="1">
    <citation type="submission" date="2020-05" db="EMBL/GenBank/DDBJ databases">
        <title>Large-scale comparative analyses of tick genomes elucidate their genetic diversity and vector capacities.</title>
        <authorList>
            <person name="Jia N."/>
            <person name="Wang J."/>
            <person name="Shi W."/>
            <person name="Du L."/>
            <person name="Sun Y."/>
            <person name="Zhan W."/>
            <person name="Jiang J."/>
            <person name="Wang Q."/>
            <person name="Zhang B."/>
            <person name="Ji P."/>
            <person name="Sakyi L.B."/>
            <person name="Cui X."/>
            <person name="Yuan T."/>
            <person name="Jiang B."/>
            <person name="Yang W."/>
            <person name="Lam T.T.-Y."/>
            <person name="Chang Q."/>
            <person name="Ding S."/>
            <person name="Wang X."/>
            <person name="Zhu J."/>
            <person name="Ruan X."/>
            <person name="Zhao L."/>
            <person name="Wei J."/>
            <person name="Que T."/>
            <person name="Du C."/>
            <person name="Cheng J."/>
            <person name="Dai P."/>
            <person name="Han X."/>
            <person name="Huang E."/>
            <person name="Gao Y."/>
            <person name="Liu J."/>
            <person name="Shao H."/>
            <person name="Ye R."/>
            <person name="Li L."/>
            <person name="Wei W."/>
            <person name="Wang X."/>
            <person name="Wang C."/>
            <person name="Yang T."/>
            <person name="Huo Q."/>
            <person name="Li W."/>
            <person name="Guo W."/>
            <person name="Chen H."/>
            <person name="Zhou L."/>
            <person name="Ni X."/>
            <person name="Tian J."/>
            <person name="Zhou Y."/>
            <person name="Sheng Y."/>
            <person name="Liu T."/>
            <person name="Pan Y."/>
            <person name="Xia L."/>
            <person name="Li J."/>
            <person name="Zhao F."/>
            <person name="Cao W."/>
        </authorList>
    </citation>
    <scope>NUCLEOTIDE SEQUENCE</scope>
    <source>
        <strain evidence="1">Hyas-2018</strain>
    </source>
</reference>
<protein>
    <submittedName>
        <fullName evidence="1">Uncharacterized protein</fullName>
    </submittedName>
</protein>
<evidence type="ECO:0000313" key="1">
    <source>
        <dbReference type="EMBL" id="KAH6929230.1"/>
    </source>
</evidence>
<name>A0ACB7S3B5_HYAAI</name>
<dbReference type="EMBL" id="CM023486">
    <property type="protein sequence ID" value="KAH6929230.1"/>
    <property type="molecule type" value="Genomic_DNA"/>
</dbReference>
<organism evidence="1 2">
    <name type="scientific">Hyalomma asiaticum</name>
    <name type="common">Tick</name>
    <dbReference type="NCBI Taxonomy" id="266040"/>
    <lineage>
        <taxon>Eukaryota</taxon>
        <taxon>Metazoa</taxon>
        <taxon>Ecdysozoa</taxon>
        <taxon>Arthropoda</taxon>
        <taxon>Chelicerata</taxon>
        <taxon>Arachnida</taxon>
        <taxon>Acari</taxon>
        <taxon>Parasitiformes</taxon>
        <taxon>Ixodida</taxon>
        <taxon>Ixodoidea</taxon>
        <taxon>Ixodidae</taxon>
        <taxon>Hyalomminae</taxon>
        <taxon>Hyalomma</taxon>
    </lineage>
</organism>